<dbReference type="Pfam" id="PF00126">
    <property type="entry name" value="HTH_1"/>
    <property type="match status" value="1"/>
</dbReference>
<sequence>MKLDDIEAFVAVVRCQSLTLASEWLETTQPAVTRRIQSLEEALGVELLDRRTKPLKPTSAGRALYEQCRVIVRESGVLRGLVASNAPLAGPLRIGVVQTVAELALVDALRELKRVHPDLKARVSTGWGGQLLQQAEDGAFDAAVMLLPSNQHFAAPLAARSLGRIEVVIVAQKGALKPRVHRLKDLHQHGWVLNPDGCGFRAGLQRTLAAQGLPLKINLETLGSELQLGLVADGVGLGLVPLPLLETSEHAGRLEVVKAADFDPAVDIWLVQPYEPGKLQAAVDVLASSIQRSFDAARITRMSLPETRSVA</sequence>
<evidence type="ECO:0000313" key="6">
    <source>
        <dbReference type="EMBL" id="SAL35633.1"/>
    </source>
</evidence>
<comment type="similarity">
    <text evidence="1">Belongs to the LysR transcriptional regulatory family.</text>
</comment>
<evidence type="ECO:0000256" key="4">
    <source>
        <dbReference type="ARBA" id="ARBA00023163"/>
    </source>
</evidence>
<dbReference type="EMBL" id="FCOC02000010">
    <property type="protein sequence ID" value="SAL35633.1"/>
    <property type="molecule type" value="Genomic_DNA"/>
</dbReference>
<dbReference type="InterPro" id="IPR036388">
    <property type="entry name" value="WH-like_DNA-bd_sf"/>
</dbReference>
<dbReference type="SUPFAM" id="SSF53850">
    <property type="entry name" value="Periplasmic binding protein-like II"/>
    <property type="match status" value="1"/>
</dbReference>
<gene>
    <name evidence="6" type="ORF">AWB64_03549</name>
</gene>
<organism evidence="6 7">
    <name type="scientific">Caballeronia sordidicola</name>
    <name type="common">Burkholderia sordidicola</name>
    <dbReference type="NCBI Taxonomy" id="196367"/>
    <lineage>
        <taxon>Bacteria</taxon>
        <taxon>Pseudomonadati</taxon>
        <taxon>Pseudomonadota</taxon>
        <taxon>Betaproteobacteria</taxon>
        <taxon>Burkholderiales</taxon>
        <taxon>Burkholderiaceae</taxon>
        <taxon>Caballeronia</taxon>
    </lineage>
</organism>
<evidence type="ECO:0000256" key="1">
    <source>
        <dbReference type="ARBA" id="ARBA00009437"/>
    </source>
</evidence>
<name>A0A158GUN7_CABSO</name>
<dbReference type="Pfam" id="PF03466">
    <property type="entry name" value="LysR_substrate"/>
    <property type="match status" value="1"/>
</dbReference>
<dbReference type="AlphaFoldDB" id="A0A158GUN7"/>
<dbReference type="PROSITE" id="PS50931">
    <property type="entry name" value="HTH_LYSR"/>
    <property type="match status" value="1"/>
</dbReference>
<dbReference type="OrthoDB" id="9815174at2"/>
<dbReference type="InterPro" id="IPR005119">
    <property type="entry name" value="LysR_subst-bd"/>
</dbReference>
<dbReference type="GO" id="GO:0000976">
    <property type="term" value="F:transcription cis-regulatory region binding"/>
    <property type="evidence" value="ECO:0007669"/>
    <property type="project" value="TreeGrafter"/>
</dbReference>
<keyword evidence="2" id="KW-0805">Transcription regulation</keyword>
<dbReference type="PANTHER" id="PTHR30126:SF39">
    <property type="entry name" value="HTH-TYPE TRANSCRIPTIONAL REGULATOR CYSL"/>
    <property type="match status" value="1"/>
</dbReference>
<dbReference type="CDD" id="cd05466">
    <property type="entry name" value="PBP2_LTTR_substrate"/>
    <property type="match status" value="1"/>
</dbReference>
<dbReference type="Gene3D" id="3.40.190.10">
    <property type="entry name" value="Periplasmic binding protein-like II"/>
    <property type="match status" value="2"/>
</dbReference>
<dbReference type="Proteomes" id="UP000054893">
    <property type="component" value="Unassembled WGS sequence"/>
</dbReference>
<dbReference type="InterPro" id="IPR036390">
    <property type="entry name" value="WH_DNA-bd_sf"/>
</dbReference>
<dbReference type="Gene3D" id="1.10.10.10">
    <property type="entry name" value="Winged helix-like DNA-binding domain superfamily/Winged helix DNA-binding domain"/>
    <property type="match status" value="1"/>
</dbReference>
<keyword evidence="4" id="KW-0804">Transcription</keyword>
<dbReference type="FunFam" id="1.10.10.10:FF:000001">
    <property type="entry name" value="LysR family transcriptional regulator"/>
    <property type="match status" value="1"/>
</dbReference>
<evidence type="ECO:0000256" key="3">
    <source>
        <dbReference type="ARBA" id="ARBA00023125"/>
    </source>
</evidence>
<protein>
    <submittedName>
        <fullName evidence="6">LysR family transcriptional regulator</fullName>
    </submittedName>
</protein>
<dbReference type="RefSeq" id="WP_060856684.1">
    <property type="nucleotide sequence ID" value="NZ_FCOC02000010.1"/>
</dbReference>
<dbReference type="PANTHER" id="PTHR30126">
    <property type="entry name" value="HTH-TYPE TRANSCRIPTIONAL REGULATOR"/>
    <property type="match status" value="1"/>
</dbReference>
<accession>A0A158GUN7</accession>
<proteinExistence type="inferred from homology"/>
<feature type="domain" description="HTH lysR-type" evidence="5">
    <location>
        <begin position="1"/>
        <end position="58"/>
    </location>
</feature>
<dbReference type="PRINTS" id="PR00039">
    <property type="entry name" value="HTHLYSR"/>
</dbReference>
<evidence type="ECO:0000313" key="7">
    <source>
        <dbReference type="Proteomes" id="UP000054893"/>
    </source>
</evidence>
<dbReference type="SUPFAM" id="SSF46785">
    <property type="entry name" value="Winged helix' DNA-binding domain"/>
    <property type="match status" value="1"/>
</dbReference>
<keyword evidence="3" id="KW-0238">DNA-binding</keyword>
<evidence type="ECO:0000259" key="5">
    <source>
        <dbReference type="PROSITE" id="PS50931"/>
    </source>
</evidence>
<evidence type="ECO:0000256" key="2">
    <source>
        <dbReference type="ARBA" id="ARBA00023015"/>
    </source>
</evidence>
<reference evidence="6 7" key="1">
    <citation type="submission" date="2016-01" db="EMBL/GenBank/DDBJ databases">
        <authorList>
            <person name="Oliw E.H."/>
        </authorList>
    </citation>
    <scope>NUCLEOTIDE SEQUENCE [LARGE SCALE GENOMIC DNA]</scope>
    <source>
        <strain evidence="6">LMG 22029</strain>
    </source>
</reference>
<dbReference type="GO" id="GO:0003700">
    <property type="term" value="F:DNA-binding transcription factor activity"/>
    <property type="evidence" value="ECO:0007669"/>
    <property type="project" value="InterPro"/>
</dbReference>
<dbReference type="InterPro" id="IPR000847">
    <property type="entry name" value="LysR_HTH_N"/>
</dbReference>